<evidence type="ECO:0008006" key="5">
    <source>
        <dbReference type="Google" id="ProtNLM"/>
    </source>
</evidence>
<organism evidence="3 4">
    <name type="scientific">Kwoniella heveanensis BCC8398</name>
    <dbReference type="NCBI Taxonomy" id="1296120"/>
    <lineage>
        <taxon>Eukaryota</taxon>
        <taxon>Fungi</taxon>
        <taxon>Dikarya</taxon>
        <taxon>Basidiomycota</taxon>
        <taxon>Agaricomycotina</taxon>
        <taxon>Tremellomycetes</taxon>
        <taxon>Tremellales</taxon>
        <taxon>Cryptococcaceae</taxon>
        <taxon>Kwoniella</taxon>
    </lineage>
</organism>
<gene>
    <name evidence="3" type="ORF">I316_02505</name>
</gene>
<evidence type="ECO:0000259" key="1">
    <source>
        <dbReference type="PROSITE" id="PS50404"/>
    </source>
</evidence>
<dbReference type="AlphaFoldDB" id="A0A1B9GYD1"/>
<dbReference type="STRING" id="1296120.A0A1B9GYD1"/>
<reference evidence="4" key="2">
    <citation type="submission" date="2013-12" db="EMBL/GenBank/DDBJ databases">
        <title>Evolution of pathogenesis and genome organization in the Tremellales.</title>
        <authorList>
            <person name="Cuomo C."/>
            <person name="Litvintseva A."/>
            <person name="Heitman J."/>
            <person name="Chen Y."/>
            <person name="Sun S."/>
            <person name="Springer D."/>
            <person name="Dromer F."/>
            <person name="Young S."/>
            <person name="Zeng Q."/>
            <person name="Chapman S."/>
            <person name="Gujja S."/>
            <person name="Saif S."/>
            <person name="Birren B."/>
        </authorList>
    </citation>
    <scope>NUCLEOTIDE SEQUENCE [LARGE SCALE GENOMIC DNA]</scope>
    <source>
        <strain evidence="4">BCC8398</strain>
    </source>
</reference>
<dbReference type="SFLD" id="SFLDG00358">
    <property type="entry name" value="Main_(cytGST)"/>
    <property type="match status" value="1"/>
</dbReference>
<dbReference type="Pfam" id="PF13417">
    <property type="entry name" value="GST_N_3"/>
    <property type="match status" value="1"/>
</dbReference>
<feature type="domain" description="GST C-terminal" evidence="2">
    <location>
        <begin position="88"/>
        <end position="232"/>
    </location>
</feature>
<dbReference type="SFLD" id="SFLDS00019">
    <property type="entry name" value="Glutathione_Transferase_(cytos"/>
    <property type="match status" value="1"/>
</dbReference>
<dbReference type="EMBL" id="KI669497">
    <property type="protein sequence ID" value="OCF36010.1"/>
    <property type="molecule type" value="Genomic_DNA"/>
</dbReference>
<dbReference type="Gene3D" id="3.40.30.10">
    <property type="entry name" value="Glutaredoxin"/>
    <property type="match status" value="1"/>
</dbReference>
<dbReference type="PANTHER" id="PTHR43968:SF8">
    <property type="entry name" value="S-TRANSFERASE, PUTATIVE (AFU_ORTHOLOGUE AFUA_2G00590)-RELATED"/>
    <property type="match status" value="1"/>
</dbReference>
<keyword evidence="4" id="KW-1185">Reference proteome</keyword>
<dbReference type="InterPro" id="IPR050983">
    <property type="entry name" value="GST_Omega/HSP26"/>
</dbReference>
<sequence>MSSQTPEILLYTNHGCPFAGRVHIALSALNLPYSEEIIPLDKPRTEEYLKINPRGKVPAIKYNGSLLTESGIIANFLADAHPGLLPSSPIERARLNFISDAWGNFALGPFFKIFFAKTEQDAEAAAKDFVDIVVKEVEPAIIEAKKESGKDGLWAGGNDNITIAEVFVGPFLLRLFSYTDAGFAPSSLLSDLEKRAPNFYAWAQNARTNAHVRAIYNEETIIASIKRRRDDILAKA</sequence>
<accession>A0A1B9GYD1</accession>
<dbReference type="CDD" id="cd00570">
    <property type="entry name" value="GST_N_family"/>
    <property type="match status" value="1"/>
</dbReference>
<dbReference type="PROSITE" id="PS50404">
    <property type="entry name" value="GST_NTER"/>
    <property type="match status" value="1"/>
</dbReference>
<proteinExistence type="predicted"/>
<dbReference type="InterPro" id="IPR004045">
    <property type="entry name" value="Glutathione_S-Trfase_N"/>
</dbReference>
<feature type="domain" description="GST N-terminal" evidence="1">
    <location>
        <begin position="6"/>
        <end position="85"/>
    </location>
</feature>
<dbReference type="PANTHER" id="PTHR43968">
    <property type="match status" value="1"/>
</dbReference>
<evidence type="ECO:0000313" key="4">
    <source>
        <dbReference type="Proteomes" id="UP000092666"/>
    </source>
</evidence>
<dbReference type="SUPFAM" id="SSF52833">
    <property type="entry name" value="Thioredoxin-like"/>
    <property type="match status" value="1"/>
</dbReference>
<name>A0A1B9GYD1_9TREE</name>
<dbReference type="InterPro" id="IPR010987">
    <property type="entry name" value="Glutathione-S-Trfase_C-like"/>
</dbReference>
<dbReference type="Gene3D" id="1.20.1050.10">
    <property type="match status" value="1"/>
</dbReference>
<dbReference type="Proteomes" id="UP000092666">
    <property type="component" value="Unassembled WGS sequence"/>
</dbReference>
<reference evidence="3 4" key="1">
    <citation type="submission" date="2013-07" db="EMBL/GenBank/DDBJ databases">
        <title>The Genome Sequence of Cryptococcus heveanensis BCC8398.</title>
        <authorList>
            <consortium name="The Broad Institute Genome Sequencing Platform"/>
            <person name="Cuomo C."/>
            <person name="Litvintseva A."/>
            <person name="Chen Y."/>
            <person name="Heitman J."/>
            <person name="Sun S."/>
            <person name="Springer D."/>
            <person name="Dromer F."/>
            <person name="Young S.K."/>
            <person name="Zeng Q."/>
            <person name="Gargeya S."/>
            <person name="Fitzgerald M."/>
            <person name="Abouelleil A."/>
            <person name="Alvarado L."/>
            <person name="Berlin A.M."/>
            <person name="Chapman S.B."/>
            <person name="Dewar J."/>
            <person name="Goldberg J."/>
            <person name="Griggs A."/>
            <person name="Gujja S."/>
            <person name="Hansen M."/>
            <person name="Howarth C."/>
            <person name="Imamovic A."/>
            <person name="Larimer J."/>
            <person name="McCowan C."/>
            <person name="Murphy C."/>
            <person name="Pearson M."/>
            <person name="Priest M."/>
            <person name="Roberts A."/>
            <person name="Saif S."/>
            <person name="Shea T."/>
            <person name="Sykes S."/>
            <person name="Wortman J."/>
            <person name="Nusbaum C."/>
            <person name="Birren B."/>
        </authorList>
    </citation>
    <scope>NUCLEOTIDE SEQUENCE [LARGE SCALE GENOMIC DNA]</scope>
    <source>
        <strain evidence="3 4">BCC8398</strain>
    </source>
</reference>
<dbReference type="PROSITE" id="PS50405">
    <property type="entry name" value="GST_CTER"/>
    <property type="match status" value="1"/>
</dbReference>
<dbReference type="InterPro" id="IPR036249">
    <property type="entry name" value="Thioredoxin-like_sf"/>
</dbReference>
<dbReference type="InterPro" id="IPR036282">
    <property type="entry name" value="Glutathione-S-Trfase_C_sf"/>
</dbReference>
<dbReference type="SUPFAM" id="SSF47616">
    <property type="entry name" value="GST C-terminal domain-like"/>
    <property type="match status" value="1"/>
</dbReference>
<dbReference type="GO" id="GO:0005737">
    <property type="term" value="C:cytoplasm"/>
    <property type="evidence" value="ECO:0007669"/>
    <property type="project" value="TreeGrafter"/>
</dbReference>
<evidence type="ECO:0000259" key="2">
    <source>
        <dbReference type="PROSITE" id="PS50405"/>
    </source>
</evidence>
<evidence type="ECO:0000313" key="3">
    <source>
        <dbReference type="EMBL" id="OCF36010.1"/>
    </source>
</evidence>
<dbReference type="OrthoDB" id="202840at2759"/>
<protein>
    <recommendedName>
        <fullName evidence="5">Glutathione S-transferase</fullName>
    </recommendedName>
</protein>
<dbReference type="InterPro" id="IPR040079">
    <property type="entry name" value="Glutathione_S-Trfase"/>
</dbReference>